<comment type="catalytic activity">
    <reaction evidence="10 11">
        <text>DNA(n) + a 2'-deoxyribonucleoside 5'-triphosphate = DNA(n+1) + diphosphate</text>
        <dbReference type="Rhea" id="RHEA:22508"/>
        <dbReference type="Rhea" id="RHEA-COMP:17339"/>
        <dbReference type="Rhea" id="RHEA-COMP:17340"/>
        <dbReference type="ChEBI" id="CHEBI:33019"/>
        <dbReference type="ChEBI" id="CHEBI:61560"/>
        <dbReference type="ChEBI" id="CHEBI:173112"/>
        <dbReference type="EC" id="2.7.7.7"/>
    </reaction>
</comment>
<dbReference type="Gene3D" id="1.20.272.10">
    <property type="match status" value="1"/>
</dbReference>
<dbReference type="RefSeq" id="WP_008869468.1">
    <property type="nucleotide sequence ID" value="NZ_ACJN02000001.1"/>
</dbReference>
<dbReference type="CDD" id="cd18137">
    <property type="entry name" value="HLD_clamp_pol_III_gamma_tau"/>
    <property type="match status" value="1"/>
</dbReference>
<dbReference type="eggNOG" id="COG2812">
    <property type="taxonomic scope" value="Bacteria"/>
</dbReference>
<dbReference type="PANTHER" id="PTHR11669:SF0">
    <property type="entry name" value="PROTEIN STICHEL-LIKE 2"/>
    <property type="match status" value="1"/>
</dbReference>
<dbReference type="SUPFAM" id="SSF48019">
    <property type="entry name" value="post-AAA+ oligomerization domain-like"/>
    <property type="match status" value="1"/>
</dbReference>
<evidence type="ECO:0000256" key="10">
    <source>
        <dbReference type="ARBA" id="ARBA00049244"/>
    </source>
</evidence>
<accession>D6SKE6</accession>
<dbReference type="OrthoDB" id="9810148at2"/>
<evidence type="ECO:0000259" key="13">
    <source>
        <dbReference type="SMART" id="SM00382"/>
    </source>
</evidence>
<feature type="compositionally biased region" description="Basic and acidic residues" evidence="12">
    <location>
        <begin position="422"/>
        <end position="443"/>
    </location>
</feature>
<comment type="subunit">
    <text evidence="11">DNA polymerase III contains a core (composed of alpha, epsilon and theta chains) that associates with a tau subunit. This core dimerizes to form the POLIII' complex. PolIII' associates with the gamma complex (composed of gamma, delta, delta', psi and chi chains) and with the beta chain to form the complete DNA polymerase III complex.</text>
</comment>
<dbReference type="InterPro" id="IPR012763">
    <property type="entry name" value="DNA_pol_III_sug/sutau_N"/>
</dbReference>
<feature type="compositionally biased region" description="Basic and acidic residues" evidence="12">
    <location>
        <begin position="377"/>
        <end position="399"/>
    </location>
</feature>
<dbReference type="Pfam" id="PF22608">
    <property type="entry name" value="DNAX_ATPase_lid"/>
    <property type="match status" value="1"/>
</dbReference>
<evidence type="ECO:0000256" key="5">
    <source>
        <dbReference type="ARBA" id="ARBA00022723"/>
    </source>
</evidence>
<dbReference type="InterPro" id="IPR045085">
    <property type="entry name" value="HLD_clamp_pol_III_gamma_tau"/>
</dbReference>
<evidence type="ECO:0000256" key="3">
    <source>
        <dbReference type="ARBA" id="ARBA00022695"/>
    </source>
</evidence>
<feature type="domain" description="AAA+ ATPase" evidence="13">
    <location>
        <begin position="37"/>
        <end position="179"/>
    </location>
</feature>
<dbReference type="InterPro" id="IPR008921">
    <property type="entry name" value="DNA_pol3_clamp-load_cplx_C"/>
</dbReference>
<protein>
    <recommendedName>
        <fullName evidence="11">DNA polymerase III subunit gamma/tau</fullName>
        <ecNumber evidence="11">2.7.7.7</ecNumber>
    </recommendedName>
</protein>
<evidence type="ECO:0000256" key="7">
    <source>
        <dbReference type="ARBA" id="ARBA00022833"/>
    </source>
</evidence>
<dbReference type="EMBL" id="ACJN02000001">
    <property type="protein sequence ID" value="EFI36349.1"/>
    <property type="molecule type" value="Genomic_DNA"/>
</dbReference>
<feature type="compositionally biased region" description="Polar residues" evidence="12">
    <location>
        <begin position="400"/>
        <end position="409"/>
    </location>
</feature>
<evidence type="ECO:0000256" key="6">
    <source>
        <dbReference type="ARBA" id="ARBA00022741"/>
    </source>
</evidence>
<dbReference type="PANTHER" id="PTHR11669">
    <property type="entry name" value="REPLICATION FACTOR C / DNA POLYMERASE III GAMMA-TAU SUBUNIT"/>
    <property type="match status" value="1"/>
</dbReference>
<dbReference type="InterPro" id="IPR001270">
    <property type="entry name" value="ClpA/B"/>
</dbReference>
<dbReference type="Pfam" id="PF13177">
    <property type="entry name" value="DNA_pol3_delta2"/>
    <property type="match status" value="1"/>
</dbReference>
<keyword evidence="8 11" id="KW-0067">ATP-binding</keyword>
<sequence>MAKAGLTARYRPQNFAQVAGQDFIKSILSRAAGQDRPSHAYLFSGTRGVGKTTLARILSKAINCYNGPAPEPCNQCSSCEQITRGASPDVWEIDAASHTGVDNVRKLREDVAYSPMSGRYKVVIIDEAHMLSTSAFNALLKTLEEPPAHCVFIMATTAPEKFPATVISRCQHYVFKRLTHGELFAHLCFVLDTEGVSYEKEAVHLLTRRGSGSVRDSMSMLGQVLALGDEGLKTADVRRVLGLADQELFLRLMQHILDQDLVRLHEMVNYLLEQGLDLGFFLQEMAQCWRNMFLLSQGGQEAGKVLDLPAEEVEKWREMAGMFAASTIHAGWQMVLESRKSILGSYEPGISLELMLYNLAYLPELIPVSGYAPEPQPRGETRQNTAEKKYPAGGEKKSLNNEYKTSSSPGEPEVVTENFQEFQDRGEDKAEVQEEKPPGTEKDWDGFLDYCREHCRDDMTLARMLKQCSASIDKDQLTLKPEEEYVRSALLRNGREKKLSTLTGSFFGREMQVVFQAGAAPEIFDASPEEKARNHPGVQRLMDAFDARIMDISRNNDKPNS</sequence>
<evidence type="ECO:0000256" key="11">
    <source>
        <dbReference type="RuleBase" id="RU364063"/>
    </source>
</evidence>
<dbReference type="InterPro" id="IPR022754">
    <property type="entry name" value="DNA_pol_III_gamma-3"/>
</dbReference>
<comment type="function">
    <text evidence="11">DNA polymerase III is a complex, multichain enzyme responsible for most of the replicative synthesis in bacteria. This DNA polymerase also exhibits 3' to 5' exonuclease activity.</text>
</comment>
<comment type="caution">
    <text evidence="14">The sequence shown here is derived from an EMBL/GenBank/DDBJ whole genome shotgun (WGS) entry which is preliminary data.</text>
</comment>
<dbReference type="EC" id="2.7.7.7" evidence="11"/>
<comment type="similarity">
    <text evidence="1 11">Belongs to the DnaX/STICHEL family.</text>
</comment>
<dbReference type="NCBIfam" id="NF004046">
    <property type="entry name" value="PRK05563.1"/>
    <property type="match status" value="1"/>
</dbReference>
<keyword evidence="3 11" id="KW-0548">Nucleotidyltransferase</keyword>
<evidence type="ECO:0000313" key="14">
    <source>
        <dbReference type="EMBL" id="EFI36349.1"/>
    </source>
</evidence>
<evidence type="ECO:0000256" key="8">
    <source>
        <dbReference type="ARBA" id="ARBA00022840"/>
    </source>
</evidence>
<keyword evidence="15" id="KW-1185">Reference proteome</keyword>
<keyword evidence="4 11" id="KW-0235">DNA replication</keyword>
<dbReference type="FunFam" id="3.40.50.300:FF:000014">
    <property type="entry name" value="DNA polymerase III subunit gamma/tau"/>
    <property type="match status" value="1"/>
</dbReference>
<evidence type="ECO:0000256" key="1">
    <source>
        <dbReference type="ARBA" id="ARBA00006360"/>
    </source>
</evidence>
<proteinExistence type="inferred from homology"/>
<keyword evidence="6 11" id="KW-0547">Nucleotide-binding</keyword>
<reference evidence="14" key="1">
    <citation type="submission" date="2010-05" db="EMBL/GenBank/DDBJ databases">
        <title>The draft genome of Desulfonatronospira thiodismutans ASO3-1.</title>
        <authorList>
            <consortium name="US DOE Joint Genome Institute (JGI-PGF)"/>
            <person name="Lucas S."/>
            <person name="Copeland A."/>
            <person name="Lapidus A."/>
            <person name="Cheng J.-F."/>
            <person name="Bruce D."/>
            <person name="Goodwin L."/>
            <person name="Pitluck S."/>
            <person name="Chertkov O."/>
            <person name="Brettin T."/>
            <person name="Detter J.C."/>
            <person name="Han C."/>
            <person name="Land M.L."/>
            <person name="Hauser L."/>
            <person name="Kyrpides N."/>
            <person name="Mikhailova N."/>
            <person name="Muyzer G."/>
            <person name="Woyke T."/>
        </authorList>
    </citation>
    <scope>NUCLEOTIDE SEQUENCE [LARGE SCALE GENOMIC DNA]</scope>
    <source>
        <strain evidence="14">ASO3-1</strain>
    </source>
</reference>
<dbReference type="PRINTS" id="PR00300">
    <property type="entry name" value="CLPPROTEASEA"/>
</dbReference>
<gene>
    <name evidence="11" type="primary">dnaX</name>
    <name evidence="14" type="ORF">Dthio_PD3817</name>
</gene>
<dbReference type="GO" id="GO:0006261">
    <property type="term" value="P:DNA-templated DNA replication"/>
    <property type="evidence" value="ECO:0007669"/>
    <property type="project" value="TreeGrafter"/>
</dbReference>
<dbReference type="SUPFAM" id="SSF52540">
    <property type="entry name" value="P-loop containing nucleoside triphosphate hydrolases"/>
    <property type="match status" value="1"/>
</dbReference>
<keyword evidence="5" id="KW-0479">Metal-binding</keyword>
<dbReference type="Pfam" id="PF12169">
    <property type="entry name" value="DNA_pol3_gamma3"/>
    <property type="match status" value="1"/>
</dbReference>
<keyword evidence="9 11" id="KW-0239">DNA-directed DNA polymerase</keyword>
<dbReference type="InterPro" id="IPR003593">
    <property type="entry name" value="AAA+_ATPase"/>
</dbReference>
<dbReference type="InterPro" id="IPR027417">
    <property type="entry name" value="P-loop_NTPase"/>
</dbReference>
<dbReference type="SMART" id="SM00382">
    <property type="entry name" value="AAA"/>
    <property type="match status" value="1"/>
</dbReference>
<evidence type="ECO:0000313" key="15">
    <source>
        <dbReference type="Proteomes" id="UP000005496"/>
    </source>
</evidence>
<dbReference type="GO" id="GO:0009360">
    <property type="term" value="C:DNA polymerase III complex"/>
    <property type="evidence" value="ECO:0007669"/>
    <property type="project" value="InterPro"/>
</dbReference>
<dbReference type="AlphaFoldDB" id="D6SKE6"/>
<dbReference type="GO" id="GO:0046872">
    <property type="term" value="F:metal ion binding"/>
    <property type="evidence" value="ECO:0007669"/>
    <property type="project" value="UniProtKB-KW"/>
</dbReference>
<evidence type="ECO:0000256" key="12">
    <source>
        <dbReference type="SAM" id="MobiDB-lite"/>
    </source>
</evidence>
<dbReference type="GO" id="GO:0003677">
    <property type="term" value="F:DNA binding"/>
    <property type="evidence" value="ECO:0007669"/>
    <property type="project" value="InterPro"/>
</dbReference>
<keyword evidence="7" id="KW-0862">Zinc</keyword>
<dbReference type="Gene3D" id="3.40.50.300">
    <property type="entry name" value="P-loop containing nucleotide triphosphate hydrolases"/>
    <property type="match status" value="1"/>
</dbReference>
<dbReference type="Proteomes" id="UP000005496">
    <property type="component" value="Unassembled WGS sequence"/>
</dbReference>
<dbReference type="CDD" id="cd00009">
    <property type="entry name" value="AAA"/>
    <property type="match status" value="1"/>
</dbReference>
<feature type="region of interest" description="Disordered" evidence="12">
    <location>
        <begin position="373"/>
        <end position="443"/>
    </location>
</feature>
<dbReference type="InterPro" id="IPR050238">
    <property type="entry name" value="DNA_Rep/Repair_Clamp_Loader"/>
</dbReference>
<dbReference type="GO" id="GO:0005524">
    <property type="term" value="F:ATP binding"/>
    <property type="evidence" value="ECO:0007669"/>
    <property type="project" value="UniProtKB-KW"/>
</dbReference>
<evidence type="ECO:0000256" key="9">
    <source>
        <dbReference type="ARBA" id="ARBA00022932"/>
    </source>
</evidence>
<dbReference type="NCBIfam" id="TIGR02397">
    <property type="entry name" value="dnaX_nterm"/>
    <property type="match status" value="1"/>
</dbReference>
<evidence type="ECO:0000256" key="4">
    <source>
        <dbReference type="ARBA" id="ARBA00022705"/>
    </source>
</evidence>
<name>D6SKE6_9BACT</name>
<organism evidence="14 15">
    <name type="scientific">Desulfonatronospira thiodismutans ASO3-1</name>
    <dbReference type="NCBI Taxonomy" id="555779"/>
    <lineage>
        <taxon>Bacteria</taxon>
        <taxon>Pseudomonadati</taxon>
        <taxon>Thermodesulfobacteriota</taxon>
        <taxon>Desulfovibrionia</taxon>
        <taxon>Desulfovibrionales</taxon>
        <taxon>Desulfonatronovibrionaceae</taxon>
        <taxon>Desulfonatronospira</taxon>
    </lineage>
</organism>
<evidence type="ECO:0000256" key="2">
    <source>
        <dbReference type="ARBA" id="ARBA00022679"/>
    </source>
</evidence>
<keyword evidence="2 11" id="KW-0808">Transferase</keyword>
<dbReference type="GO" id="GO:0003887">
    <property type="term" value="F:DNA-directed DNA polymerase activity"/>
    <property type="evidence" value="ECO:0007669"/>
    <property type="project" value="UniProtKB-KW"/>
</dbReference>
<dbReference type="Gene3D" id="1.10.8.60">
    <property type="match status" value="1"/>
</dbReference>